<dbReference type="PROSITE" id="PS51143">
    <property type="entry name" value="MT_A70"/>
    <property type="match status" value="1"/>
</dbReference>
<dbReference type="PROSITE" id="PS00092">
    <property type="entry name" value="N6_MTASE"/>
    <property type="match status" value="1"/>
</dbReference>
<evidence type="ECO:0000313" key="3">
    <source>
        <dbReference type="EMBL" id="GFF18543.1"/>
    </source>
</evidence>
<dbReference type="PANTHER" id="PTHR12829:SF4">
    <property type="entry name" value="N(6)-ADENINE-SPECIFIC METHYLTRANSFERASE METTL4"/>
    <property type="match status" value="1"/>
</dbReference>
<evidence type="ECO:0000256" key="1">
    <source>
        <dbReference type="PROSITE-ProRule" id="PRU00489"/>
    </source>
</evidence>
<dbReference type="GO" id="GO:0005634">
    <property type="term" value="C:nucleus"/>
    <property type="evidence" value="ECO:0007669"/>
    <property type="project" value="TreeGrafter"/>
</dbReference>
<dbReference type="InterPro" id="IPR007757">
    <property type="entry name" value="MT-A70-like"/>
</dbReference>
<dbReference type="InterPro" id="IPR002052">
    <property type="entry name" value="DNA_methylase_N6_adenine_CS"/>
</dbReference>
<dbReference type="Pfam" id="PF05063">
    <property type="entry name" value="MT-A70"/>
    <property type="match status" value="1"/>
</dbReference>
<gene>
    <name evidence="3" type="ORF">ATEIFO6365_0008048700</name>
</gene>
<proteinExistence type="inferred from homology"/>
<keyword evidence="4" id="KW-1185">Reference proteome</keyword>
<comment type="caution">
    <text evidence="3">The sequence shown here is derived from an EMBL/GenBank/DDBJ whole genome shotgun (WGS) entry which is preliminary data.</text>
</comment>
<evidence type="ECO:0000313" key="4">
    <source>
        <dbReference type="Proteomes" id="UP000452235"/>
    </source>
</evidence>
<dbReference type="SUPFAM" id="SSF53335">
    <property type="entry name" value="S-adenosyl-L-methionine-dependent methyltransferases"/>
    <property type="match status" value="1"/>
</dbReference>
<reference evidence="3 4" key="1">
    <citation type="submission" date="2020-01" db="EMBL/GenBank/DDBJ databases">
        <title>Aspergillus terreus IFO 6365 whole genome shotgun sequence.</title>
        <authorList>
            <person name="Kanamasa S."/>
            <person name="Takahashi H."/>
        </authorList>
    </citation>
    <scope>NUCLEOTIDE SEQUENCE [LARGE SCALE GENOMIC DNA]</scope>
    <source>
        <strain evidence="3 4">IFO 6365</strain>
    </source>
</reference>
<dbReference type="OrthoDB" id="61116at2759"/>
<dbReference type="GO" id="GO:0032259">
    <property type="term" value="P:methylation"/>
    <property type="evidence" value="ECO:0007669"/>
    <property type="project" value="InterPro"/>
</dbReference>
<dbReference type="Proteomes" id="UP000452235">
    <property type="component" value="Unassembled WGS sequence"/>
</dbReference>
<dbReference type="AlphaFoldDB" id="A0A5M3Z6Q4"/>
<name>A0A5M3Z6Q4_ASPTE</name>
<accession>A0A5M3Z6Q4</accession>
<dbReference type="GO" id="GO:0008168">
    <property type="term" value="F:methyltransferase activity"/>
    <property type="evidence" value="ECO:0007669"/>
    <property type="project" value="InterPro"/>
</dbReference>
<dbReference type="VEuPathDB" id="FungiDB:ATEG_06747"/>
<dbReference type="EMBL" id="BLJY01000008">
    <property type="protein sequence ID" value="GFF18543.1"/>
    <property type="molecule type" value="Genomic_DNA"/>
</dbReference>
<protein>
    <submittedName>
        <fullName evidence="3">MT-A70 family</fullName>
    </submittedName>
</protein>
<organism evidence="3 4">
    <name type="scientific">Aspergillus terreus</name>
    <dbReference type="NCBI Taxonomy" id="33178"/>
    <lineage>
        <taxon>Eukaryota</taxon>
        <taxon>Fungi</taxon>
        <taxon>Dikarya</taxon>
        <taxon>Ascomycota</taxon>
        <taxon>Pezizomycotina</taxon>
        <taxon>Eurotiomycetes</taxon>
        <taxon>Eurotiomycetidae</taxon>
        <taxon>Eurotiales</taxon>
        <taxon>Aspergillaceae</taxon>
        <taxon>Aspergillus</taxon>
        <taxon>Aspergillus subgen. Circumdati</taxon>
    </lineage>
</organism>
<dbReference type="GO" id="GO:0003676">
    <property type="term" value="F:nucleic acid binding"/>
    <property type="evidence" value="ECO:0007669"/>
    <property type="project" value="InterPro"/>
</dbReference>
<feature type="region of interest" description="Disordered" evidence="2">
    <location>
        <begin position="132"/>
        <end position="160"/>
    </location>
</feature>
<evidence type="ECO:0000256" key="2">
    <source>
        <dbReference type="SAM" id="MobiDB-lite"/>
    </source>
</evidence>
<sequence>MPDSAVLYKNANDAVFLIDIPTSIALAQNLSPVQAGAALTTPAENALAESRKHPTAHLLSSAPLNKPYSLSSEPKTDVARARLLERIPPAERVYHADIIEPLVRDALNDICTNNSDIQGAWCRSRRVIEDHSPTDDVHAAKRKHDYVDGRPPPPGDFPLIVDEESSAQSTATPGDDPPLILAPGVNIFASSSVVYNCPTRNTSSAPATLQIAHAPSDPDADSPSDNVAFHIPPLSSFVLCRIPMSPDISAAARASPIPGLPASRKFDLILLDPPWHNKSVRRSRHYRTQSYRGGDGLTQCVADILRTHLQPTPRAIAAIWITNSGKARAVAYDALRDAGLHVCEEWVWAKTTVDGEPIYALGGLWRKPYEILVIGRRGRGQGSHPHTVGAEDGPVTRRVIAAVPDVHSRKPNLREVLETIFFGPSSQGDEPGYSALEVFARNLTAGWWACGDEVLKFNQDTWWVQ</sequence>
<dbReference type="PANTHER" id="PTHR12829">
    <property type="entry name" value="N6-ADENOSINE-METHYLTRANSFERASE"/>
    <property type="match status" value="1"/>
</dbReference>
<comment type="similarity">
    <text evidence="1">Belongs to the MT-A70-like family.</text>
</comment>
<dbReference type="InterPro" id="IPR029063">
    <property type="entry name" value="SAM-dependent_MTases_sf"/>
</dbReference>